<name>A2F6F1_TRIV3</name>
<dbReference type="PANTHER" id="PTHR10165:SF35">
    <property type="entry name" value="RE23632P"/>
    <property type="match status" value="1"/>
</dbReference>
<dbReference type="SMR" id="A2F6F1"/>
<organism evidence="9 10">
    <name type="scientific">Trichomonas vaginalis (strain ATCC PRA-98 / G3)</name>
    <dbReference type="NCBI Taxonomy" id="412133"/>
    <lineage>
        <taxon>Eukaryota</taxon>
        <taxon>Metamonada</taxon>
        <taxon>Parabasalia</taxon>
        <taxon>Trichomonadida</taxon>
        <taxon>Trichomonadidae</taxon>
        <taxon>Trichomonas</taxon>
    </lineage>
</organism>
<dbReference type="SMART" id="SM00014">
    <property type="entry name" value="acidPPc"/>
    <property type="match status" value="1"/>
</dbReference>
<dbReference type="STRING" id="5722.A2F6F1"/>
<reference evidence="9" key="1">
    <citation type="submission" date="2006-10" db="EMBL/GenBank/DDBJ databases">
        <authorList>
            <person name="Amadeo P."/>
            <person name="Zhao Q."/>
            <person name="Wortman J."/>
            <person name="Fraser-Liggett C."/>
            <person name="Carlton J."/>
        </authorList>
    </citation>
    <scope>NUCLEOTIDE SEQUENCE</scope>
    <source>
        <strain evidence="9">G3</strain>
    </source>
</reference>
<accession>A2F6F1</accession>
<dbReference type="eggNOG" id="KOG3030">
    <property type="taxonomic scope" value="Eukaryota"/>
</dbReference>
<feature type="region of interest" description="Disordered" evidence="6">
    <location>
        <begin position="243"/>
        <end position="263"/>
    </location>
</feature>
<keyword evidence="10" id="KW-1185">Reference proteome</keyword>
<protein>
    <submittedName>
        <fullName evidence="9">PAP2 superfamily protein</fullName>
    </submittedName>
</protein>
<dbReference type="GO" id="GO:0046839">
    <property type="term" value="P:phospholipid dephosphorylation"/>
    <property type="evidence" value="ECO:0000318"/>
    <property type="project" value="GO_Central"/>
</dbReference>
<comment type="similarity">
    <text evidence="2">Belongs to the PA-phosphatase related phosphoesterase family.</text>
</comment>
<feature type="domain" description="Phosphatidic acid phosphatase type 2/haloperoxidase" evidence="8">
    <location>
        <begin position="92"/>
        <end position="227"/>
    </location>
</feature>
<feature type="transmembrane region" description="Helical" evidence="7">
    <location>
        <begin position="156"/>
        <end position="175"/>
    </location>
</feature>
<evidence type="ECO:0000256" key="7">
    <source>
        <dbReference type="SAM" id="Phobius"/>
    </source>
</evidence>
<reference evidence="9" key="2">
    <citation type="journal article" date="2007" name="Science">
        <title>Draft genome sequence of the sexually transmitted pathogen Trichomonas vaginalis.</title>
        <authorList>
            <person name="Carlton J.M."/>
            <person name="Hirt R.P."/>
            <person name="Silva J.C."/>
            <person name="Delcher A.L."/>
            <person name="Schatz M."/>
            <person name="Zhao Q."/>
            <person name="Wortman J.R."/>
            <person name="Bidwell S.L."/>
            <person name="Alsmark U.C.M."/>
            <person name="Besteiro S."/>
            <person name="Sicheritz-Ponten T."/>
            <person name="Noel C.J."/>
            <person name="Dacks J.B."/>
            <person name="Foster P.G."/>
            <person name="Simillion C."/>
            <person name="Van de Peer Y."/>
            <person name="Miranda-Saavedra D."/>
            <person name="Barton G.J."/>
            <person name="Westrop G.D."/>
            <person name="Mueller S."/>
            <person name="Dessi D."/>
            <person name="Fiori P.L."/>
            <person name="Ren Q."/>
            <person name="Paulsen I."/>
            <person name="Zhang H."/>
            <person name="Bastida-Corcuera F.D."/>
            <person name="Simoes-Barbosa A."/>
            <person name="Brown M.T."/>
            <person name="Hayes R.D."/>
            <person name="Mukherjee M."/>
            <person name="Okumura C.Y."/>
            <person name="Schneider R."/>
            <person name="Smith A.J."/>
            <person name="Vanacova S."/>
            <person name="Villalvazo M."/>
            <person name="Haas B.J."/>
            <person name="Pertea M."/>
            <person name="Feldblyum T.V."/>
            <person name="Utterback T.R."/>
            <person name="Shu C.L."/>
            <person name="Osoegawa K."/>
            <person name="de Jong P.J."/>
            <person name="Hrdy I."/>
            <person name="Horvathova L."/>
            <person name="Zubacova Z."/>
            <person name="Dolezal P."/>
            <person name="Malik S.B."/>
            <person name="Logsdon J.M. Jr."/>
            <person name="Henze K."/>
            <person name="Gupta A."/>
            <person name="Wang C.C."/>
            <person name="Dunne R.L."/>
            <person name="Upcroft J.A."/>
            <person name="Upcroft P."/>
            <person name="White O."/>
            <person name="Salzberg S.L."/>
            <person name="Tang P."/>
            <person name="Chiu C.-H."/>
            <person name="Lee Y.-S."/>
            <person name="Embley T.M."/>
            <person name="Coombs G.H."/>
            <person name="Mottram J.C."/>
            <person name="Tachezy J."/>
            <person name="Fraser-Liggett C.M."/>
            <person name="Johnson P.J."/>
        </authorList>
    </citation>
    <scope>NUCLEOTIDE SEQUENCE [LARGE SCALE GENOMIC DNA]</scope>
    <source>
        <strain evidence="9">G3</strain>
    </source>
</reference>
<dbReference type="InterPro" id="IPR000326">
    <property type="entry name" value="PAP2/HPO"/>
</dbReference>
<feature type="transmembrane region" description="Helical" evidence="7">
    <location>
        <begin position="182"/>
        <end position="199"/>
    </location>
</feature>
<evidence type="ECO:0000259" key="8">
    <source>
        <dbReference type="SMART" id="SM00014"/>
    </source>
</evidence>
<dbReference type="VEuPathDB" id="TrichDB:TVAG_140080"/>
<dbReference type="Proteomes" id="UP000001542">
    <property type="component" value="Unassembled WGS sequence"/>
</dbReference>
<dbReference type="GO" id="GO:0016020">
    <property type="term" value="C:membrane"/>
    <property type="evidence" value="ECO:0000318"/>
    <property type="project" value="GO_Central"/>
</dbReference>
<evidence type="ECO:0000256" key="3">
    <source>
        <dbReference type="ARBA" id="ARBA00022692"/>
    </source>
</evidence>
<dbReference type="OrthoDB" id="10030083at2759"/>
<dbReference type="SUPFAM" id="SSF48317">
    <property type="entry name" value="Acid phosphatase/Vanadium-dependent haloperoxidase"/>
    <property type="match status" value="1"/>
</dbReference>
<feature type="transmembrane region" description="Helical" evidence="7">
    <location>
        <begin position="54"/>
        <end position="78"/>
    </location>
</feature>
<dbReference type="Pfam" id="PF01569">
    <property type="entry name" value="PAP2"/>
    <property type="match status" value="1"/>
</dbReference>
<feature type="transmembrane region" description="Helical" evidence="7">
    <location>
        <begin position="90"/>
        <end position="111"/>
    </location>
</feature>
<evidence type="ECO:0000313" key="9">
    <source>
        <dbReference type="EMBL" id="EAX99509.1"/>
    </source>
</evidence>
<dbReference type="FunCoup" id="A2F6F1">
    <property type="interactions" value="69"/>
</dbReference>
<comment type="subcellular location">
    <subcellularLocation>
        <location evidence="1">Membrane</location>
        <topology evidence="1">Multi-pass membrane protein</topology>
    </subcellularLocation>
</comment>
<sequence length="263" mass="29980">MQKSWYTYYDIPHLILAVVTLLMALGTSFMKPDPLFIPNNDSNSQFPHLGKNTVPTWFAIVLVVVIGLVTFIGFYIFTLKFPDHIRKFNIFSAIFNFFAVLGISTTIVNILKNFVGRARPDMYSLCGNFVGEEYSSCTADVSRKVFDDNYRSWPSGHSAAALSGFMFLALFVQRVMKFSKSLGTFFAALYILLALYIGATRIRDFKHHPDDVLAGFFCGYIISRLVWEQCRKSLFKNIDNKVEAEREPDNEDDQALNNQEPKP</sequence>
<evidence type="ECO:0000256" key="5">
    <source>
        <dbReference type="ARBA" id="ARBA00023136"/>
    </source>
</evidence>
<dbReference type="InParanoid" id="A2F6F1"/>
<keyword evidence="4 7" id="KW-1133">Transmembrane helix</keyword>
<dbReference type="RefSeq" id="XP_001312439.1">
    <property type="nucleotide sequence ID" value="XM_001312438.1"/>
</dbReference>
<keyword evidence="5 7" id="KW-0472">Membrane</keyword>
<keyword evidence="3 7" id="KW-0812">Transmembrane</keyword>
<dbReference type="PANTHER" id="PTHR10165">
    <property type="entry name" value="LIPID PHOSPHATE PHOSPHATASE"/>
    <property type="match status" value="1"/>
</dbReference>
<dbReference type="InterPro" id="IPR043216">
    <property type="entry name" value="PAP-like"/>
</dbReference>
<evidence type="ECO:0000256" key="2">
    <source>
        <dbReference type="ARBA" id="ARBA00008816"/>
    </source>
</evidence>
<dbReference type="AlphaFoldDB" id="A2F6F1"/>
<dbReference type="OMA" id="YAGMPCE"/>
<dbReference type="GO" id="GO:0006644">
    <property type="term" value="P:phospholipid metabolic process"/>
    <property type="evidence" value="ECO:0000318"/>
    <property type="project" value="GO_Central"/>
</dbReference>
<dbReference type="VEuPathDB" id="TrichDB:TVAGG3_0415190"/>
<dbReference type="Gene3D" id="1.20.144.10">
    <property type="entry name" value="Phosphatidic acid phosphatase type 2/haloperoxidase"/>
    <property type="match status" value="1"/>
</dbReference>
<dbReference type="EMBL" id="DS113635">
    <property type="protein sequence ID" value="EAX99509.1"/>
    <property type="molecule type" value="Genomic_DNA"/>
</dbReference>
<dbReference type="FunFam" id="1.20.144.10:FF:000032">
    <property type="entry name" value="PAP2 superfamily protein"/>
    <property type="match status" value="1"/>
</dbReference>
<evidence type="ECO:0000256" key="1">
    <source>
        <dbReference type="ARBA" id="ARBA00004141"/>
    </source>
</evidence>
<dbReference type="InterPro" id="IPR036938">
    <property type="entry name" value="PAP2/HPO_sf"/>
</dbReference>
<proteinExistence type="inferred from homology"/>
<feature type="transmembrane region" description="Helical" evidence="7">
    <location>
        <begin position="211"/>
        <end position="227"/>
    </location>
</feature>
<gene>
    <name evidence="9" type="ORF">TVAG_140080</name>
</gene>
<evidence type="ECO:0000256" key="4">
    <source>
        <dbReference type="ARBA" id="ARBA00022989"/>
    </source>
</evidence>
<evidence type="ECO:0000256" key="6">
    <source>
        <dbReference type="SAM" id="MobiDB-lite"/>
    </source>
</evidence>
<dbReference type="GO" id="GO:0008195">
    <property type="term" value="F:phosphatidate phosphatase activity"/>
    <property type="evidence" value="ECO:0000318"/>
    <property type="project" value="GO_Central"/>
</dbReference>
<dbReference type="KEGG" id="tva:4757319"/>
<evidence type="ECO:0000313" key="10">
    <source>
        <dbReference type="Proteomes" id="UP000001542"/>
    </source>
</evidence>